<evidence type="ECO:0000313" key="3">
    <source>
        <dbReference type="Proteomes" id="UP000305883"/>
    </source>
</evidence>
<protein>
    <submittedName>
        <fullName evidence="2">Uncharacterized protein</fullName>
    </submittedName>
</protein>
<feature type="signal peptide" evidence="1">
    <location>
        <begin position="1"/>
        <end position="24"/>
    </location>
</feature>
<feature type="chain" id="PRO_5020828615" evidence="1">
    <location>
        <begin position="25"/>
        <end position="166"/>
    </location>
</feature>
<reference evidence="2 3" key="1">
    <citation type="journal article" date="2019" name="Genome Biol. Evol.">
        <title>Genomic Plasticity Mediated by Transposable Elements in the Plant Pathogenic Fungus Colletotrichum higginsianum.</title>
        <authorList>
            <person name="Tsushima A."/>
            <person name="Gan P."/>
            <person name="Kumakura N."/>
            <person name="Narusaka M."/>
            <person name="Takano Y."/>
            <person name="Narusaka Y."/>
            <person name="Shirasu K."/>
        </authorList>
    </citation>
    <scope>NUCLEOTIDE SEQUENCE [LARGE SCALE GENOMIC DNA]</scope>
    <source>
        <strain evidence="2 3">MAFF305635-RFP</strain>
    </source>
</reference>
<gene>
    <name evidence="2" type="ORF">CH35J_012134</name>
</gene>
<comment type="caution">
    <text evidence="2">The sequence shown here is derived from an EMBL/GenBank/DDBJ whole genome shotgun (WGS) entry which is preliminary data.</text>
</comment>
<evidence type="ECO:0000256" key="1">
    <source>
        <dbReference type="SAM" id="SignalP"/>
    </source>
</evidence>
<dbReference type="EMBL" id="MWPZ01000012">
    <property type="protein sequence ID" value="TIC90342.1"/>
    <property type="molecule type" value="Genomic_DNA"/>
</dbReference>
<proteinExistence type="predicted"/>
<evidence type="ECO:0000313" key="2">
    <source>
        <dbReference type="EMBL" id="TIC90342.1"/>
    </source>
</evidence>
<accession>A0A4T0VEG8</accession>
<dbReference type="Proteomes" id="UP000305883">
    <property type="component" value="Unassembled WGS sequence"/>
</dbReference>
<keyword evidence="1" id="KW-0732">Signal</keyword>
<dbReference type="AlphaFoldDB" id="A0A4T0VEG8"/>
<sequence length="166" mass="17737">MLFSAHASQVLVALSLLSSPLTLAKPVATTSAPTMLETKSLIVWEPVYEGPTALDKRESGFGRFVRRWGIVTLPIVVITTPSTFYSIYKDCKQLAEEKEGDSGLSCVAASVNQAISIGTAAITVFTIVFTFVTGESPLKSRNNFLSLKDTQPAAAFPAIEAPLIAI</sequence>
<organism evidence="2 3">
    <name type="scientific">Colletotrichum higginsianum</name>
    <dbReference type="NCBI Taxonomy" id="80884"/>
    <lineage>
        <taxon>Eukaryota</taxon>
        <taxon>Fungi</taxon>
        <taxon>Dikarya</taxon>
        <taxon>Ascomycota</taxon>
        <taxon>Pezizomycotina</taxon>
        <taxon>Sordariomycetes</taxon>
        <taxon>Hypocreomycetidae</taxon>
        <taxon>Glomerellales</taxon>
        <taxon>Glomerellaceae</taxon>
        <taxon>Colletotrichum</taxon>
        <taxon>Colletotrichum destructivum species complex</taxon>
    </lineage>
</organism>
<name>A0A4T0VEG8_9PEZI</name>